<comment type="caution">
    <text evidence="1">The sequence shown here is derived from an EMBL/GenBank/DDBJ whole genome shotgun (WGS) entry which is preliminary data.</text>
</comment>
<evidence type="ECO:0000313" key="2">
    <source>
        <dbReference type="Proteomes" id="UP001054837"/>
    </source>
</evidence>
<sequence>MEELIVIFTPLVLYTENHINLQVFQIQGRIENLTCIKCGDPGSSGSWDGFPTLPKISRRSPQGPVASLGESFTFRIVAPCVSFESITKGQIPPSTVENISYSDDFSLDFLRKTMSILNEISSIFNLISPKFVQDDPRVTNQIKPKNLYF</sequence>
<proteinExistence type="predicted"/>
<organism evidence="1 2">
    <name type="scientific">Caerostris darwini</name>
    <dbReference type="NCBI Taxonomy" id="1538125"/>
    <lineage>
        <taxon>Eukaryota</taxon>
        <taxon>Metazoa</taxon>
        <taxon>Ecdysozoa</taxon>
        <taxon>Arthropoda</taxon>
        <taxon>Chelicerata</taxon>
        <taxon>Arachnida</taxon>
        <taxon>Araneae</taxon>
        <taxon>Araneomorphae</taxon>
        <taxon>Entelegynae</taxon>
        <taxon>Araneoidea</taxon>
        <taxon>Araneidae</taxon>
        <taxon>Caerostris</taxon>
    </lineage>
</organism>
<dbReference type="AlphaFoldDB" id="A0AAV4UFP8"/>
<protein>
    <submittedName>
        <fullName evidence="1">Uncharacterized protein</fullName>
    </submittedName>
</protein>
<dbReference type="Proteomes" id="UP001054837">
    <property type="component" value="Unassembled WGS sequence"/>
</dbReference>
<gene>
    <name evidence="1" type="ORF">CDAR_98101</name>
</gene>
<name>A0AAV4UFP8_9ARAC</name>
<reference evidence="1 2" key="1">
    <citation type="submission" date="2021-06" db="EMBL/GenBank/DDBJ databases">
        <title>Caerostris darwini draft genome.</title>
        <authorList>
            <person name="Kono N."/>
            <person name="Arakawa K."/>
        </authorList>
    </citation>
    <scope>NUCLEOTIDE SEQUENCE [LARGE SCALE GENOMIC DNA]</scope>
</reference>
<accession>A0AAV4UFP8</accession>
<keyword evidence="2" id="KW-1185">Reference proteome</keyword>
<evidence type="ECO:0000313" key="1">
    <source>
        <dbReference type="EMBL" id="GIY56588.1"/>
    </source>
</evidence>
<dbReference type="EMBL" id="BPLQ01011207">
    <property type="protein sequence ID" value="GIY56588.1"/>
    <property type="molecule type" value="Genomic_DNA"/>
</dbReference>